<protein>
    <submittedName>
        <fullName evidence="2">Uncharacterized protein</fullName>
    </submittedName>
</protein>
<feature type="transmembrane region" description="Helical" evidence="1">
    <location>
        <begin position="36"/>
        <end position="54"/>
    </location>
</feature>
<name>A0A6S6TYL5_9BACT</name>
<evidence type="ECO:0000256" key="1">
    <source>
        <dbReference type="SAM" id="Phobius"/>
    </source>
</evidence>
<accession>A0A6S6TYL5</accession>
<evidence type="ECO:0000313" key="2">
    <source>
        <dbReference type="EMBL" id="CAA6821880.1"/>
    </source>
</evidence>
<keyword evidence="1" id="KW-1133">Transmembrane helix</keyword>
<sequence length="136" mass="16037">MLTFKYSRNKQHRYNIYESRLQNVVIKSNYKLLRNFLLVISILISVLVISLIVFDNYQSTKTDYARVLLTNQIESNLVKDEITHYEITQAISNGILHKIETEESLENISNVQLKHLVKTVMEKIEYSPNKIIYTQK</sequence>
<reference evidence="2" key="1">
    <citation type="submission" date="2020-01" db="EMBL/GenBank/DDBJ databases">
        <authorList>
            <person name="Meier V. D."/>
            <person name="Meier V D."/>
        </authorList>
    </citation>
    <scope>NUCLEOTIDE SEQUENCE</scope>
    <source>
        <strain evidence="2">HLG_WM_MAG_06</strain>
    </source>
</reference>
<gene>
    <name evidence="2" type="ORF">HELGO_WM9001</name>
</gene>
<dbReference type="EMBL" id="CACVAP010000100">
    <property type="protein sequence ID" value="CAA6821880.1"/>
    <property type="molecule type" value="Genomic_DNA"/>
</dbReference>
<keyword evidence="1" id="KW-0472">Membrane</keyword>
<dbReference type="AlphaFoldDB" id="A0A6S6TYL5"/>
<keyword evidence="1" id="KW-0812">Transmembrane</keyword>
<proteinExistence type="predicted"/>
<organism evidence="2">
    <name type="scientific">uncultured Sulfurovum sp</name>
    <dbReference type="NCBI Taxonomy" id="269237"/>
    <lineage>
        <taxon>Bacteria</taxon>
        <taxon>Pseudomonadati</taxon>
        <taxon>Campylobacterota</taxon>
        <taxon>Epsilonproteobacteria</taxon>
        <taxon>Campylobacterales</taxon>
        <taxon>Sulfurovaceae</taxon>
        <taxon>Sulfurovum</taxon>
        <taxon>environmental samples</taxon>
    </lineage>
</organism>